<accession>A0ACB7GA15</accession>
<organism evidence="1 2">
    <name type="scientific">Manihot esculenta</name>
    <name type="common">Cassava</name>
    <name type="synonym">Jatropha manihot</name>
    <dbReference type="NCBI Taxonomy" id="3983"/>
    <lineage>
        <taxon>Eukaryota</taxon>
        <taxon>Viridiplantae</taxon>
        <taxon>Streptophyta</taxon>
        <taxon>Embryophyta</taxon>
        <taxon>Tracheophyta</taxon>
        <taxon>Spermatophyta</taxon>
        <taxon>Magnoliopsida</taxon>
        <taxon>eudicotyledons</taxon>
        <taxon>Gunneridae</taxon>
        <taxon>Pentapetalae</taxon>
        <taxon>rosids</taxon>
        <taxon>fabids</taxon>
        <taxon>Malpighiales</taxon>
        <taxon>Euphorbiaceae</taxon>
        <taxon>Crotonoideae</taxon>
        <taxon>Manihoteae</taxon>
        <taxon>Manihot</taxon>
    </lineage>
</organism>
<proteinExistence type="predicted"/>
<protein>
    <submittedName>
        <fullName evidence="1">Uncharacterized protein</fullName>
    </submittedName>
</protein>
<evidence type="ECO:0000313" key="2">
    <source>
        <dbReference type="Proteomes" id="UP000091857"/>
    </source>
</evidence>
<keyword evidence="2" id="KW-1185">Reference proteome</keyword>
<evidence type="ECO:0000313" key="1">
    <source>
        <dbReference type="EMBL" id="KAG8636563.1"/>
    </source>
</evidence>
<dbReference type="Proteomes" id="UP000091857">
    <property type="component" value="Chromosome 15"/>
</dbReference>
<reference evidence="2" key="1">
    <citation type="journal article" date="2016" name="Nat. Biotechnol.">
        <title>Sequencing wild and cultivated cassava and related species reveals extensive interspecific hybridization and genetic diversity.</title>
        <authorList>
            <person name="Bredeson J.V."/>
            <person name="Lyons J.B."/>
            <person name="Prochnik S.E."/>
            <person name="Wu G.A."/>
            <person name="Ha C.M."/>
            <person name="Edsinger-Gonzales E."/>
            <person name="Grimwood J."/>
            <person name="Schmutz J."/>
            <person name="Rabbi I.Y."/>
            <person name="Egesi C."/>
            <person name="Nauluvula P."/>
            <person name="Lebot V."/>
            <person name="Ndunguru J."/>
            <person name="Mkamilo G."/>
            <person name="Bart R.S."/>
            <person name="Setter T.L."/>
            <person name="Gleadow R.M."/>
            <person name="Kulakow P."/>
            <person name="Ferguson M.E."/>
            <person name="Rounsley S."/>
            <person name="Rokhsar D.S."/>
        </authorList>
    </citation>
    <scope>NUCLEOTIDE SEQUENCE [LARGE SCALE GENOMIC DNA]</scope>
    <source>
        <strain evidence="2">cv. AM560-2</strain>
    </source>
</reference>
<name>A0ACB7GA15_MANES</name>
<comment type="caution">
    <text evidence="1">The sequence shown here is derived from an EMBL/GenBank/DDBJ whole genome shotgun (WGS) entry which is preliminary data.</text>
</comment>
<sequence>MPRSIFETCTCLIKLLYFLNSAFWCRESISEASTCLIDLLYFLNSAFWYRDLFPRPTPASLVFFILSTQLLVLRVYFRGRHLPH</sequence>
<gene>
    <name evidence="1" type="ORF">MANES_15G010950v8</name>
</gene>
<dbReference type="EMBL" id="CM004401">
    <property type="protein sequence ID" value="KAG8636563.1"/>
    <property type="molecule type" value="Genomic_DNA"/>
</dbReference>